<organism evidence="1 2">
    <name type="scientific">Pelomonas parva</name>
    <dbReference type="NCBI Taxonomy" id="3299032"/>
    <lineage>
        <taxon>Bacteria</taxon>
        <taxon>Pseudomonadati</taxon>
        <taxon>Pseudomonadota</taxon>
        <taxon>Betaproteobacteria</taxon>
        <taxon>Burkholderiales</taxon>
        <taxon>Sphaerotilaceae</taxon>
        <taxon>Roseateles</taxon>
    </lineage>
</organism>
<protein>
    <submittedName>
        <fullName evidence="1">Uncharacterized protein</fullName>
    </submittedName>
</protein>
<sequence>MKKAVPFGALALSYIDPYNLEYLSFSVIERLAKLQHVDFAVHFSIMDLHRNIDMELDPKRDLFKDALPGWRDRVPAEALSKKSLPN</sequence>
<reference evidence="1 2" key="1">
    <citation type="submission" date="2024-08" db="EMBL/GenBank/DDBJ databases">
        <authorList>
            <person name="Lu H."/>
        </authorList>
    </citation>
    <scope>NUCLEOTIDE SEQUENCE [LARGE SCALE GENOMIC DNA]</scope>
    <source>
        <strain evidence="1 2">LYH14W</strain>
    </source>
</reference>
<gene>
    <name evidence="1" type="ORF">ACG00Y_07690</name>
</gene>
<proteinExistence type="predicted"/>
<name>A0ABW7F3B4_9BURK</name>
<dbReference type="EMBL" id="JBIGHV010000003">
    <property type="protein sequence ID" value="MFG6429788.1"/>
    <property type="molecule type" value="Genomic_DNA"/>
</dbReference>
<evidence type="ECO:0000313" key="2">
    <source>
        <dbReference type="Proteomes" id="UP001606210"/>
    </source>
</evidence>
<evidence type="ECO:0000313" key="1">
    <source>
        <dbReference type="EMBL" id="MFG6429788.1"/>
    </source>
</evidence>
<dbReference type="RefSeq" id="WP_394477540.1">
    <property type="nucleotide sequence ID" value="NZ_JBIGHV010000003.1"/>
</dbReference>
<dbReference type="Proteomes" id="UP001606210">
    <property type="component" value="Unassembled WGS sequence"/>
</dbReference>
<comment type="caution">
    <text evidence="1">The sequence shown here is derived from an EMBL/GenBank/DDBJ whole genome shotgun (WGS) entry which is preliminary data.</text>
</comment>
<accession>A0ABW7F3B4</accession>
<keyword evidence="2" id="KW-1185">Reference proteome</keyword>